<evidence type="ECO:0000256" key="14">
    <source>
        <dbReference type="HAMAP-Rule" id="MF_00047"/>
    </source>
</evidence>
<evidence type="ECO:0000256" key="10">
    <source>
        <dbReference type="ARBA" id="ARBA00022960"/>
    </source>
</evidence>
<comment type="cofactor">
    <cofactor evidence="1">
        <name>Mn(2+)</name>
        <dbReference type="ChEBI" id="CHEBI:29035"/>
    </cofactor>
</comment>
<dbReference type="GO" id="GO:0071555">
    <property type="term" value="P:cell wall organization"/>
    <property type="evidence" value="ECO:0007669"/>
    <property type="project" value="UniProtKB-KW"/>
</dbReference>
<feature type="active site" evidence="15">
    <location>
        <position position="143"/>
    </location>
</feature>
<dbReference type="Gene3D" id="3.30.470.20">
    <property type="entry name" value="ATP-grasp fold, B domain"/>
    <property type="match status" value="1"/>
</dbReference>
<feature type="active site" evidence="15">
    <location>
        <position position="270"/>
    </location>
</feature>
<dbReference type="GO" id="GO:0046872">
    <property type="term" value="F:metal ion binding"/>
    <property type="evidence" value="ECO:0007669"/>
    <property type="project" value="UniProtKB-KW"/>
</dbReference>
<dbReference type="InterPro" id="IPR000291">
    <property type="entry name" value="D-Ala_lig_Van_CS"/>
</dbReference>
<dbReference type="NCBIfam" id="NF002378">
    <property type="entry name" value="PRK01372.1"/>
    <property type="match status" value="1"/>
</dbReference>
<keyword evidence="16" id="KW-0479">Metal-binding</keyword>
<comment type="caution">
    <text evidence="19">The sequence shown here is derived from an EMBL/GenBank/DDBJ whole genome shotgun (WGS) entry which is preliminary data.</text>
</comment>
<evidence type="ECO:0000313" key="19">
    <source>
        <dbReference type="EMBL" id="OEY86659.1"/>
    </source>
</evidence>
<dbReference type="SUPFAM" id="SSF52440">
    <property type="entry name" value="PreATP-grasp domain"/>
    <property type="match status" value="1"/>
</dbReference>
<dbReference type="InterPro" id="IPR005905">
    <property type="entry name" value="D_ala_D_ala"/>
</dbReference>
<evidence type="ECO:0000256" key="16">
    <source>
        <dbReference type="PIRSR" id="PIRSR039102-3"/>
    </source>
</evidence>
<evidence type="ECO:0000256" key="1">
    <source>
        <dbReference type="ARBA" id="ARBA00001936"/>
    </source>
</evidence>
<dbReference type="InterPro" id="IPR011761">
    <property type="entry name" value="ATP-grasp"/>
</dbReference>
<dbReference type="OrthoDB" id="9813261at2"/>
<keyword evidence="11 14" id="KW-0573">Peptidoglycan synthesis</keyword>
<evidence type="ECO:0000256" key="11">
    <source>
        <dbReference type="ARBA" id="ARBA00022984"/>
    </source>
</evidence>
<comment type="pathway">
    <text evidence="14">Cell wall biogenesis; peptidoglycan biosynthesis.</text>
</comment>
<protein>
    <recommendedName>
        <fullName evidence="5 14">D-alanine--D-alanine ligase</fullName>
        <ecNumber evidence="5 14">6.3.2.4</ecNumber>
    </recommendedName>
    <alternativeName>
        <fullName evidence="14">D-Ala-D-Ala ligase</fullName>
    </alternativeName>
    <alternativeName>
        <fullName evidence="14">D-alanylalanine synthetase</fullName>
    </alternativeName>
</protein>
<evidence type="ECO:0000256" key="2">
    <source>
        <dbReference type="ARBA" id="ARBA00003921"/>
    </source>
</evidence>
<dbReference type="Proteomes" id="UP000175679">
    <property type="component" value="Unassembled WGS sequence"/>
</dbReference>
<feature type="binding site" evidence="16">
    <location>
        <position position="245"/>
    </location>
    <ligand>
        <name>Mg(2+)</name>
        <dbReference type="ChEBI" id="CHEBI:18420"/>
        <label>1</label>
    </ligand>
</feature>
<evidence type="ECO:0000256" key="5">
    <source>
        <dbReference type="ARBA" id="ARBA00012216"/>
    </source>
</evidence>
<keyword evidence="16" id="KW-0460">Magnesium</keyword>
<keyword evidence="9 17" id="KW-0067">ATP-binding</keyword>
<dbReference type="GO" id="GO:0005524">
    <property type="term" value="F:ATP binding"/>
    <property type="evidence" value="ECO:0007669"/>
    <property type="project" value="UniProtKB-UniRule"/>
</dbReference>
<organism evidence="19 20">
    <name type="scientific">Wolbachia pipientis</name>
    <dbReference type="NCBI Taxonomy" id="955"/>
    <lineage>
        <taxon>Bacteria</taxon>
        <taxon>Pseudomonadati</taxon>
        <taxon>Pseudomonadota</taxon>
        <taxon>Alphaproteobacteria</taxon>
        <taxon>Rickettsiales</taxon>
        <taxon>Anaplasmataceae</taxon>
        <taxon>Wolbachieae</taxon>
        <taxon>Wolbachia</taxon>
    </lineage>
</organism>
<keyword evidence="8 17" id="KW-0547">Nucleotide-binding</keyword>
<evidence type="ECO:0000256" key="15">
    <source>
        <dbReference type="PIRSR" id="PIRSR039102-1"/>
    </source>
</evidence>
<dbReference type="PROSITE" id="PS00843">
    <property type="entry name" value="DALA_DALA_LIGASE_1"/>
    <property type="match status" value="1"/>
</dbReference>
<evidence type="ECO:0000259" key="18">
    <source>
        <dbReference type="PROSITE" id="PS50975"/>
    </source>
</evidence>
<comment type="cofactor">
    <cofactor evidence="16">
        <name>Mg(2+)</name>
        <dbReference type="ChEBI" id="CHEBI:18420"/>
    </cofactor>
    <cofactor evidence="16">
        <name>Mn(2+)</name>
        <dbReference type="ChEBI" id="CHEBI:29035"/>
    </cofactor>
    <text evidence="16">Binds 2 magnesium or manganese ions per subunit.</text>
</comment>
<feature type="binding site" evidence="16">
    <location>
        <position position="259"/>
    </location>
    <ligand>
        <name>Mg(2+)</name>
        <dbReference type="ChEBI" id="CHEBI:18420"/>
        <label>2</label>
    </ligand>
</feature>
<reference evidence="19 20" key="1">
    <citation type="submission" date="2016-09" db="EMBL/GenBank/DDBJ databases">
        <title>Genomic evidence for plant-parasitic nematodes as the earliest Wolbachia hosts.</title>
        <authorList>
            <person name="Brown A.M."/>
            <person name="Wasala S.K."/>
            <person name="Howe D.K."/>
            <person name="Peetz A.B."/>
            <person name="Zasada I.A."/>
            <person name="Denver D.R."/>
        </authorList>
    </citation>
    <scope>NUCLEOTIDE SEQUENCE [LARGE SCALE GENOMIC DNA]</scope>
    <source>
        <strain evidence="20">wPpe</strain>
    </source>
</reference>
<dbReference type="NCBIfam" id="TIGR01205">
    <property type="entry name" value="D_ala_D_alaTIGR"/>
    <property type="match status" value="1"/>
</dbReference>
<dbReference type="GO" id="GO:0008360">
    <property type="term" value="P:regulation of cell shape"/>
    <property type="evidence" value="ECO:0007669"/>
    <property type="project" value="UniProtKB-KW"/>
</dbReference>
<accession>A0A1E7QKA5</accession>
<dbReference type="PIRSF" id="PIRSF039102">
    <property type="entry name" value="Ddl/VanB"/>
    <property type="match status" value="1"/>
</dbReference>
<feature type="active site" evidence="15">
    <location>
        <position position="15"/>
    </location>
</feature>
<keyword evidence="20" id="KW-1185">Reference proteome</keyword>
<dbReference type="Gene3D" id="3.40.50.20">
    <property type="match status" value="1"/>
</dbReference>
<keyword evidence="7 14" id="KW-0436">Ligase</keyword>
<feature type="binding site" evidence="16">
    <location>
        <position position="261"/>
    </location>
    <ligand>
        <name>Mg(2+)</name>
        <dbReference type="ChEBI" id="CHEBI:18420"/>
        <label>2</label>
    </ligand>
</feature>
<dbReference type="Gene3D" id="3.30.1490.20">
    <property type="entry name" value="ATP-grasp fold, A domain"/>
    <property type="match status" value="1"/>
</dbReference>
<proteinExistence type="inferred from homology"/>
<dbReference type="GO" id="GO:0005737">
    <property type="term" value="C:cytoplasm"/>
    <property type="evidence" value="ECO:0007669"/>
    <property type="project" value="UniProtKB-SubCell"/>
</dbReference>
<dbReference type="SUPFAM" id="SSF56059">
    <property type="entry name" value="Glutathione synthetase ATP-binding domain-like"/>
    <property type="match status" value="1"/>
</dbReference>
<evidence type="ECO:0000256" key="8">
    <source>
        <dbReference type="ARBA" id="ARBA00022741"/>
    </source>
</evidence>
<dbReference type="HAMAP" id="MF_00047">
    <property type="entry name" value="Dala_Dala_lig"/>
    <property type="match status" value="1"/>
</dbReference>
<dbReference type="UniPathway" id="UPA00219"/>
<dbReference type="GO" id="GO:0009252">
    <property type="term" value="P:peptidoglycan biosynthetic process"/>
    <property type="evidence" value="ECO:0007669"/>
    <property type="project" value="UniProtKB-UniRule"/>
</dbReference>
<dbReference type="InterPro" id="IPR011095">
    <property type="entry name" value="Dala_Dala_lig_C"/>
</dbReference>
<comment type="function">
    <text evidence="2 14">Cell wall formation.</text>
</comment>
<dbReference type="Pfam" id="PF07478">
    <property type="entry name" value="Dala_Dala_lig_C"/>
    <property type="match status" value="1"/>
</dbReference>
<comment type="catalytic activity">
    <reaction evidence="13 14">
        <text>2 D-alanine + ATP = D-alanyl-D-alanine + ADP + phosphate + H(+)</text>
        <dbReference type="Rhea" id="RHEA:11224"/>
        <dbReference type="ChEBI" id="CHEBI:15378"/>
        <dbReference type="ChEBI" id="CHEBI:30616"/>
        <dbReference type="ChEBI" id="CHEBI:43474"/>
        <dbReference type="ChEBI" id="CHEBI:57416"/>
        <dbReference type="ChEBI" id="CHEBI:57822"/>
        <dbReference type="ChEBI" id="CHEBI:456216"/>
        <dbReference type="EC" id="6.3.2.4"/>
    </reaction>
</comment>
<dbReference type="InterPro" id="IPR013815">
    <property type="entry name" value="ATP_grasp_subdomain_1"/>
</dbReference>
<keyword evidence="10 14" id="KW-0133">Cell shape</keyword>
<evidence type="ECO:0000256" key="7">
    <source>
        <dbReference type="ARBA" id="ARBA00022598"/>
    </source>
</evidence>
<dbReference type="GO" id="GO:0008716">
    <property type="term" value="F:D-alanine-D-alanine ligase activity"/>
    <property type="evidence" value="ECO:0007669"/>
    <property type="project" value="UniProtKB-UniRule"/>
</dbReference>
<gene>
    <name evidence="14" type="primary">ddl</name>
    <name evidence="19" type="ORF">BIY23_03095</name>
</gene>
<evidence type="ECO:0000256" key="3">
    <source>
        <dbReference type="ARBA" id="ARBA00004496"/>
    </source>
</evidence>
<comment type="subcellular location">
    <subcellularLocation>
        <location evidence="3 14">Cytoplasm</location>
    </subcellularLocation>
</comment>
<feature type="domain" description="ATP-grasp" evidence="18">
    <location>
        <begin position="101"/>
        <end position="293"/>
    </location>
</feature>
<dbReference type="EMBL" id="MJMG01000007">
    <property type="protein sequence ID" value="OEY86659.1"/>
    <property type="molecule type" value="Genomic_DNA"/>
</dbReference>
<evidence type="ECO:0000256" key="4">
    <source>
        <dbReference type="ARBA" id="ARBA00010871"/>
    </source>
</evidence>
<sequence>MSNTIAVLSGGFSLEREVSLNSGKVIKQALDELSYNAIEIDVNENIAQKLMEINPDLAFIALHGPYGEDGCIQGLLEILGIQYTHSGVMASSIAMNKVMSKHLFASLDIDTPIGYVVSKKQIMTKSGICMDYPYVLKPINEGSSIGVYIIFSDDDFQNISVRDQMIIEEYIPGIELHTAVLLDKAIGTIEVRTKNKFYDYEAKYTSGLSERIFPPEIPDDIYNMTLHNALKVHKFLGCRTISRSDFLYNPKNHTLKMLEINTHPGFTQLSMVPEIARLANGMGINELVKIIVEDSV</sequence>
<dbReference type="InterPro" id="IPR016185">
    <property type="entry name" value="PreATP-grasp_dom_sf"/>
</dbReference>
<dbReference type="Pfam" id="PF01820">
    <property type="entry name" value="Dala_Dala_lig_N"/>
    <property type="match status" value="1"/>
</dbReference>
<keyword evidence="16" id="KW-0464">Manganese</keyword>
<evidence type="ECO:0000256" key="13">
    <source>
        <dbReference type="ARBA" id="ARBA00047614"/>
    </source>
</evidence>
<comment type="similarity">
    <text evidence="4 14">Belongs to the D-alanine--D-alanine ligase family.</text>
</comment>
<dbReference type="AlphaFoldDB" id="A0A1E7QKA5"/>
<dbReference type="RefSeq" id="WP_070065138.1">
    <property type="nucleotide sequence ID" value="NZ_MJMG01000007.1"/>
</dbReference>
<keyword evidence="12 14" id="KW-0961">Cell wall biogenesis/degradation</keyword>
<evidence type="ECO:0000256" key="17">
    <source>
        <dbReference type="PROSITE-ProRule" id="PRU00409"/>
    </source>
</evidence>
<evidence type="ECO:0000256" key="6">
    <source>
        <dbReference type="ARBA" id="ARBA00022490"/>
    </source>
</evidence>
<evidence type="ECO:0000313" key="20">
    <source>
        <dbReference type="Proteomes" id="UP000175679"/>
    </source>
</evidence>
<dbReference type="InterPro" id="IPR011127">
    <property type="entry name" value="Dala_Dala_lig_N"/>
</dbReference>
<feature type="binding site" evidence="16">
    <location>
        <position position="259"/>
    </location>
    <ligand>
        <name>Mg(2+)</name>
        <dbReference type="ChEBI" id="CHEBI:18420"/>
        <label>1</label>
    </ligand>
</feature>
<dbReference type="PANTHER" id="PTHR23132">
    <property type="entry name" value="D-ALANINE--D-ALANINE LIGASE"/>
    <property type="match status" value="1"/>
</dbReference>
<dbReference type="PROSITE" id="PS50975">
    <property type="entry name" value="ATP_GRASP"/>
    <property type="match status" value="1"/>
</dbReference>
<dbReference type="PANTHER" id="PTHR23132:SF23">
    <property type="entry name" value="D-ALANINE--D-ALANINE LIGASE B"/>
    <property type="match status" value="1"/>
</dbReference>
<keyword evidence="6 14" id="KW-0963">Cytoplasm</keyword>
<name>A0A1E7QKA5_WOLPI</name>
<evidence type="ECO:0000256" key="12">
    <source>
        <dbReference type="ARBA" id="ARBA00023316"/>
    </source>
</evidence>
<evidence type="ECO:0000256" key="9">
    <source>
        <dbReference type="ARBA" id="ARBA00022840"/>
    </source>
</evidence>
<dbReference type="EC" id="6.3.2.4" evidence="5 14"/>